<dbReference type="EMBL" id="CH476747">
    <property type="protein sequence ID" value="EIE90688.1"/>
    <property type="molecule type" value="Genomic_DNA"/>
</dbReference>
<gene>
    <name evidence="1" type="ORF">RO3G_15399</name>
</gene>
<dbReference type="Proteomes" id="UP000009138">
    <property type="component" value="Unassembled WGS sequence"/>
</dbReference>
<dbReference type="RefSeq" id="XP_067526084.1">
    <property type="nucleotide sequence ID" value="XM_067669983.1"/>
</dbReference>
<dbReference type="VEuPathDB" id="FungiDB:RO3G_15399"/>
<reference evidence="1 2" key="1">
    <citation type="journal article" date="2009" name="PLoS Genet.">
        <title>Genomic analysis of the basal lineage fungus Rhizopus oryzae reveals a whole-genome duplication.</title>
        <authorList>
            <person name="Ma L.-J."/>
            <person name="Ibrahim A.S."/>
            <person name="Skory C."/>
            <person name="Grabherr M.G."/>
            <person name="Burger G."/>
            <person name="Butler M."/>
            <person name="Elias M."/>
            <person name="Idnurm A."/>
            <person name="Lang B.F."/>
            <person name="Sone T."/>
            <person name="Abe A."/>
            <person name="Calvo S.E."/>
            <person name="Corrochano L.M."/>
            <person name="Engels R."/>
            <person name="Fu J."/>
            <person name="Hansberg W."/>
            <person name="Kim J.-M."/>
            <person name="Kodira C.D."/>
            <person name="Koehrsen M.J."/>
            <person name="Liu B."/>
            <person name="Miranda-Saavedra D."/>
            <person name="O'Leary S."/>
            <person name="Ortiz-Castellanos L."/>
            <person name="Poulter R."/>
            <person name="Rodriguez-Romero J."/>
            <person name="Ruiz-Herrera J."/>
            <person name="Shen Y.-Q."/>
            <person name="Zeng Q."/>
            <person name="Galagan J."/>
            <person name="Birren B.W."/>
            <person name="Cuomo C.A."/>
            <person name="Wickes B.L."/>
        </authorList>
    </citation>
    <scope>NUCLEOTIDE SEQUENCE [LARGE SCALE GENOMIC DNA]</scope>
    <source>
        <strain evidence="2">RA 99-880 / ATCC MYA-4621 / FGSC 9543 / NRRL 43880</strain>
    </source>
</reference>
<organism evidence="1 2">
    <name type="scientific">Rhizopus delemar (strain RA 99-880 / ATCC MYA-4621 / FGSC 9543 / NRRL 43880)</name>
    <name type="common">Mucormycosis agent</name>
    <name type="synonym">Rhizopus arrhizus var. delemar</name>
    <dbReference type="NCBI Taxonomy" id="246409"/>
    <lineage>
        <taxon>Eukaryota</taxon>
        <taxon>Fungi</taxon>
        <taxon>Fungi incertae sedis</taxon>
        <taxon>Mucoromycota</taxon>
        <taxon>Mucoromycotina</taxon>
        <taxon>Mucoromycetes</taxon>
        <taxon>Mucorales</taxon>
        <taxon>Mucorineae</taxon>
        <taxon>Rhizopodaceae</taxon>
        <taxon>Rhizopus</taxon>
    </lineage>
</organism>
<dbReference type="AlphaFoldDB" id="I1CQF8"/>
<sequence length="63" mass="7326">MPLILKDYSKAFLIAFIRKNEIWKVGAQRPLTLYLCRISKEIVFNMTSSNINRILISLEKLAV</sequence>
<evidence type="ECO:0000313" key="2">
    <source>
        <dbReference type="Proteomes" id="UP000009138"/>
    </source>
</evidence>
<keyword evidence="2" id="KW-1185">Reference proteome</keyword>
<protein>
    <submittedName>
        <fullName evidence="1">Uncharacterized protein</fullName>
    </submittedName>
</protein>
<name>I1CQF8_RHIO9</name>
<accession>I1CQF8</accession>
<dbReference type="GeneID" id="93622364"/>
<proteinExistence type="predicted"/>
<dbReference type="InParanoid" id="I1CQF8"/>
<evidence type="ECO:0000313" key="1">
    <source>
        <dbReference type="EMBL" id="EIE90688.1"/>
    </source>
</evidence>